<keyword evidence="2" id="KW-1185">Reference proteome</keyword>
<dbReference type="Proteomes" id="UP001153954">
    <property type="component" value="Unassembled WGS sequence"/>
</dbReference>
<protein>
    <submittedName>
        <fullName evidence="1">Uncharacterized protein</fullName>
    </submittedName>
</protein>
<sequence length="85" mass="9814">MAIDFRLNVAKHTLLGPRAMSLDDIVWLHDLTVDTYGRFTMRPEIYSDVRSRCNLMLLAFINQAHPILVLISTQETCILDNLRIL</sequence>
<name>A0AAU9TF61_EUPED</name>
<proteinExistence type="predicted"/>
<comment type="caution">
    <text evidence="1">The sequence shown here is derived from an EMBL/GenBank/DDBJ whole genome shotgun (WGS) entry which is preliminary data.</text>
</comment>
<evidence type="ECO:0000313" key="1">
    <source>
        <dbReference type="EMBL" id="CAH2084647.1"/>
    </source>
</evidence>
<dbReference type="AlphaFoldDB" id="A0AAU9TF61"/>
<evidence type="ECO:0000313" key="2">
    <source>
        <dbReference type="Proteomes" id="UP001153954"/>
    </source>
</evidence>
<accession>A0AAU9TF61</accession>
<dbReference type="EMBL" id="CAKOGL010000003">
    <property type="protein sequence ID" value="CAH2084647.1"/>
    <property type="molecule type" value="Genomic_DNA"/>
</dbReference>
<reference evidence="1" key="1">
    <citation type="submission" date="2022-03" db="EMBL/GenBank/DDBJ databases">
        <authorList>
            <person name="Tunstrom K."/>
        </authorList>
    </citation>
    <scope>NUCLEOTIDE SEQUENCE</scope>
</reference>
<gene>
    <name evidence="1" type="ORF">EEDITHA_LOCUS1195</name>
</gene>
<organism evidence="1 2">
    <name type="scientific">Euphydryas editha</name>
    <name type="common">Edith's checkerspot</name>
    <dbReference type="NCBI Taxonomy" id="104508"/>
    <lineage>
        <taxon>Eukaryota</taxon>
        <taxon>Metazoa</taxon>
        <taxon>Ecdysozoa</taxon>
        <taxon>Arthropoda</taxon>
        <taxon>Hexapoda</taxon>
        <taxon>Insecta</taxon>
        <taxon>Pterygota</taxon>
        <taxon>Neoptera</taxon>
        <taxon>Endopterygota</taxon>
        <taxon>Lepidoptera</taxon>
        <taxon>Glossata</taxon>
        <taxon>Ditrysia</taxon>
        <taxon>Papilionoidea</taxon>
        <taxon>Nymphalidae</taxon>
        <taxon>Nymphalinae</taxon>
        <taxon>Euphydryas</taxon>
    </lineage>
</organism>